<organism evidence="2 3">
    <name type="scientific">Aaosphaeria arxii CBS 175.79</name>
    <dbReference type="NCBI Taxonomy" id="1450172"/>
    <lineage>
        <taxon>Eukaryota</taxon>
        <taxon>Fungi</taxon>
        <taxon>Dikarya</taxon>
        <taxon>Ascomycota</taxon>
        <taxon>Pezizomycotina</taxon>
        <taxon>Dothideomycetes</taxon>
        <taxon>Pleosporomycetidae</taxon>
        <taxon>Pleosporales</taxon>
        <taxon>Pleosporales incertae sedis</taxon>
        <taxon>Aaosphaeria</taxon>
    </lineage>
</organism>
<dbReference type="OrthoDB" id="3637487at2759"/>
<feature type="region of interest" description="Disordered" evidence="1">
    <location>
        <begin position="265"/>
        <end position="306"/>
    </location>
</feature>
<dbReference type="RefSeq" id="XP_033389803.1">
    <property type="nucleotide sequence ID" value="XM_033525648.1"/>
</dbReference>
<sequence>MYLLQLPPELIMEIFSYVGSGYFRWNMSRLSVCRQWYYFARLACFQDLYISQYILDRLARSPYLQENLCSIEESVEHLDLLLPSYEEERNRIARQRGHWCIASSSPDATGWASEQNANLARLAAAIKHSNRLRSLRICSLPVRPVKGVFDQLLNSADLFRNELLPFLTAGNLTCLDLDLWRDRDILRKTEREYGHGHHLCTMISKHLSTLRRLRVRMQPICPDVLKIKEENNKLRLSDVVINIIGTDRSPFEDGVRGYYFGTIEAAGKNSSDPDGSPENGEDPDRSSFEEPRTCAGHFDRQKDRGA</sequence>
<evidence type="ECO:0000313" key="2">
    <source>
        <dbReference type="EMBL" id="KAF2021464.1"/>
    </source>
</evidence>
<dbReference type="InterPro" id="IPR036047">
    <property type="entry name" value="F-box-like_dom_sf"/>
</dbReference>
<evidence type="ECO:0000313" key="3">
    <source>
        <dbReference type="Proteomes" id="UP000799778"/>
    </source>
</evidence>
<proteinExistence type="predicted"/>
<protein>
    <submittedName>
        <fullName evidence="2">Uncharacterized protein</fullName>
    </submittedName>
</protein>
<dbReference type="Proteomes" id="UP000799778">
    <property type="component" value="Unassembled WGS sequence"/>
</dbReference>
<dbReference type="GeneID" id="54283045"/>
<name>A0A6A5YA38_9PLEO</name>
<dbReference type="CDD" id="cd09917">
    <property type="entry name" value="F-box_SF"/>
    <property type="match status" value="1"/>
</dbReference>
<feature type="compositionally biased region" description="Basic and acidic residues" evidence="1">
    <location>
        <begin position="282"/>
        <end position="306"/>
    </location>
</feature>
<accession>A0A6A5YA38</accession>
<dbReference type="EMBL" id="ML978066">
    <property type="protein sequence ID" value="KAF2021464.1"/>
    <property type="molecule type" value="Genomic_DNA"/>
</dbReference>
<dbReference type="SUPFAM" id="SSF81383">
    <property type="entry name" value="F-box domain"/>
    <property type="match status" value="1"/>
</dbReference>
<evidence type="ECO:0000256" key="1">
    <source>
        <dbReference type="SAM" id="MobiDB-lite"/>
    </source>
</evidence>
<reference evidence="2" key="1">
    <citation type="journal article" date="2020" name="Stud. Mycol.">
        <title>101 Dothideomycetes genomes: a test case for predicting lifestyles and emergence of pathogens.</title>
        <authorList>
            <person name="Haridas S."/>
            <person name="Albert R."/>
            <person name="Binder M."/>
            <person name="Bloem J."/>
            <person name="Labutti K."/>
            <person name="Salamov A."/>
            <person name="Andreopoulos B."/>
            <person name="Baker S."/>
            <person name="Barry K."/>
            <person name="Bills G."/>
            <person name="Bluhm B."/>
            <person name="Cannon C."/>
            <person name="Castanera R."/>
            <person name="Culley D."/>
            <person name="Daum C."/>
            <person name="Ezra D."/>
            <person name="Gonzalez J."/>
            <person name="Henrissat B."/>
            <person name="Kuo A."/>
            <person name="Liang C."/>
            <person name="Lipzen A."/>
            <person name="Lutzoni F."/>
            <person name="Magnuson J."/>
            <person name="Mondo S."/>
            <person name="Nolan M."/>
            <person name="Ohm R."/>
            <person name="Pangilinan J."/>
            <person name="Park H.-J."/>
            <person name="Ramirez L."/>
            <person name="Alfaro M."/>
            <person name="Sun H."/>
            <person name="Tritt A."/>
            <person name="Yoshinaga Y."/>
            <person name="Zwiers L.-H."/>
            <person name="Turgeon B."/>
            <person name="Goodwin S."/>
            <person name="Spatafora J."/>
            <person name="Crous P."/>
            <person name="Grigoriev I."/>
        </authorList>
    </citation>
    <scope>NUCLEOTIDE SEQUENCE</scope>
    <source>
        <strain evidence="2">CBS 175.79</strain>
    </source>
</reference>
<dbReference type="AlphaFoldDB" id="A0A6A5YA38"/>
<keyword evidence="3" id="KW-1185">Reference proteome</keyword>
<gene>
    <name evidence="2" type="ORF">BU24DRAFT_404473</name>
</gene>